<feature type="chain" id="PRO_5041381153" evidence="11">
    <location>
        <begin position="26"/>
        <end position="3983"/>
    </location>
</feature>
<dbReference type="SUPFAM" id="SSF56436">
    <property type="entry name" value="C-type lectin-like"/>
    <property type="match status" value="1"/>
</dbReference>
<proteinExistence type="inferred from homology"/>
<accession>A0A9Y3VBQ0</accession>
<keyword evidence="7" id="KW-0325">Glycoprotein</keyword>
<dbReference type="Proteomes" id="UP000695023">
    <property type="component" value="Unplaced"/>
</dbReference>
<evidence type="ECO:0000256" key="2">
    <source>
        <dbReference type="ARBA" id="ARBA00007200"/>
    </source>
</evidence>
<dbReference type="SUPFAM" id="SSF49723">
    <property type="entry name" value="Lipase/lipooxygenase domain (PLAT/LH2 domain)"/>
    <property type="match status" value="1"/>
</dbReference>
<dbReference type="SUPFAM" id="SSF49299">
    <property type="entry name" value="PKD domain"/>
    <property type="match status" value="7"/>
</dbReference>
<dbReference type="InterPro" id="IPR000203">
    <property type="entry name" value="GPS"/>
</dbReference>
<dbReference type="InterPro" id="IPR002859">
    <property type="entry name" value="PKD/REJ-like"/>
</dbReference>
<dbReference type="GO" id="GO:0005886">
    <property type="term" value="C:plasma membrane"/>
    <property type="evidence" value="ECO:0007669"/>
    <property type="project" value="TreeGrafter"/>
</dbReference>
<dbReference type="Pfam" id="PF02010">
    <property type="entry name" value="REJ"/>
    <property type="match status" value="2"/>
</dbReference>
<dbReference type="Gene3D" id="2.60.60.20">
    <property type="entry name" value="PLAT/LH2 domain"/>
    <property type="match status" value="1"/>
</dbReference>
<dbReference type="CDD" id="cd00037">
    <property type="entry name" value="CLECT"/>
    <property type="match status" value="1"/>
</dbReference>
<feature type="transmembrane region" description="Helical" evidence="10">
    <location>
        <begin position="3507"/>
        <end position="3527"/>
    </location>
</feature>
<evidence type="ECO:0000256" key="6">
    <source>
        <dbReference type="ARBA" id="ARBA00023136"/>
    </source>
</evidence>
<dbReference type="RefSeq" id="XP_005721902.1">
    <property type="nucleotide sequence ID" value="XM_005721845.1"/>
</dbReference>
<feature type="signal peptide" evidence="11">
    <location>
        <begin position="1"/>
        <end position="25"/>
    </location>
</feature>
<evidence type="ECO:0000259" key="14">
    <source>
        <dbReference type="PROSITE" id="PS50095"/>
    </source>
</evidence>
<evidence type="ECO:0000256" key="11">
    <source>
        <dbReference type="SAM" id="SignalP"/>
    </source>
</evidence>
<comment type="similarity">
    <text evidence="2">Belongs to the polycystin family.</text>
</comment>
<dbReference type="GO" id="GO:0006816">
    <property type="term" value="P:calcium ion transport"/>
    <property type="evidence" value="ECO:0007669"/>
    <property type="project" value="TreeGrafter"/>
</dbReference>
<dbReference type="SMART" id="SM00308">
    <property type="entry name" value="LH2"/>
    <property type="match status" value="1"/>
</dbReference>
<evidence type="ECO:0000259" key="15">
    <source>
        <dbReference type="PROSITE" id="PS51111"/>
    </source>
</evidence>
<name>A0A9Y3VBQ0_9CICH</name>
<feature type="domain" description="REJ" evidence="15">
    <location>
        <begin position="1785"/>
        <end position="1943"/>
    </location>
</feature>
<sequence length="3983" mass="438982">MRATLVPQKHSLPWIICMVLITTAGENIPCPQGSQVHLTSLRCYWLSEMAVSWFEARASCRTTLGGDLAAADSLELQSFFLHAFPLKTTVWVWLQDSDQEGVVQSQSPIWRDKDDDSPGECTQMALGTLGRWRKAQCAGQYHFICEMEVNAPLPSIDSYLIGLALMTGIYAETHVQLLPSVPDIGRHTAEMQLFPGLWFSHAGQLLSVELVVQPSPVSSLARVQILRPYCNPNYHLVPPGCSSLLNPFSCCSAVPLCNTTGGCSTGQHWCHLLEACMLTTSPCSTYDSAIRNRGFALPPRYSDLPPFYHVVADLPLKINPTFELNTIRLSLLERAIVVYPDDIVAIQHTLDSGTFLHCLNSEASRNSPWSQSYLSFRGMEWGGWLEGVTLLPQGSKWVDGVVCNLRMLYVDTLHRATEHEDIFDYTPTETATVSGIRPLTTGPNPSLRSKFQLEVIHPLPDDKNQIHVQINAPTVIILKALFGEKASSSWSAPVLQTGVPFLPSCPENMFQSLLGCRKQSQHTWFSSATLVLSSPGIQILNISVMDVQSFQSLSVKVCGYEPVTGLSVEPHGCLRMLVDTSQSFTATVESGSSVKFSWVIDDLKEFAYEGRSYSVMFKKPAEYKLLSQQILLTADEITLLADPEFLSVSEVVAVDVTHLYTVRVRVDISLPVTFRWDFGDGSSSVIHTQPAPCQAMEAHVARREKQMYIQDSVNYSYRIPEDYTLHVQVSNQYDNTETSMKINVRPLLISLFISPSTLVPVVNQTFDLEASTEPSAFVVFYTWDFGDGSKAVQSIHARTGRRFGSAGVYNITVLANNTVSSISAWHVVVVMEKISGLTVSSSRSSEVGSATDFKAEVSIGTDLLWDFDFGDGSQQENLTDSSISHIYKFPGNYTVKVTVYNSISKAFQSIIVEVYALTIRGVLPTECIMSGKDTQFTALVNGNVSSLTFHWLFKDSNVTVVIGQSTAMHIFPSHGIFHVNLTVFSSFTRTSFNTSVCVQSLITNVVMQRSKNVVAVGEQICFGVLVSPEQMMGYQFKWFSNSYDVAAVTENSERCFVFGDEGVEEVSVTASNKVSSKTAKVNITIQKPVSGLSIRHNSQSDALIVNTVASFWIASCAGTNVSVLWNFGDGSPAEQKHNVSHVFTLLGQFTVTAIAFNAVSRDSTTLTVNVLLPVSDLSLHTSHPYSVVGEETVITAVSSAGISSASYFWTVEGISLTRQGTHEFRFAFPRPGVYRVSAIAQNLLSKREADILIEAFERIEGLQIECQSLINEKYIPTHEEVLFTTSVTKGSNITFHWLARQSETTQQIAGEGEFFHLLPGTPGNLSVQLRASNVLGEVTKSVSLVVVERVKNAVITVQSNFVAWKKVVNISVFVDTGSDLQYLWHMNANLLPLQTQEPFLLYTFPSLGSYLVTVVVWNAVSQSNNTKPFLVQEEVQDVDFQIDNKTHPFYVNASATLSFHGFIHKGNDLHWDWKARTAKQNIFTSTSQTFIYRFPHAGTYQVYLNVSNEISWQMVSHNVRVQDAIKGLVLGNSKSSFCSNKQVTFIPTISKGSNVSFLITFQNKHWTLSHDIFEGQYTTSSLPVGRHIVTVQAFNQVSSAEVSSSILITEQVQGLQLVNCCSTTLEAQKGTQFKAEVQSGFPVNYTWMFHLERSRPTWLMGKEVIFTPLDNGSLFVSVSASNGQCSQTVNLTATVEWPVRKVKLVCHSKKIFVEHPVRFSATVGKGSNIKYVWDFGESKELLVTESSAVNHTYYNTGKYKVMVTVFNSVSNVSSQLHIEVEDLQCSSPQASLVQSQSTIFRSRTSFFEASVNINCSSYKTLYLWEVFTESDCTYGNTDISGNKVILQNLEDATPFLSIPKHVLNVGSYCLVFTLSFQETPILLKLKTNITVVHSPLVALIKGGSHRWWSSLNNLVLDGSDSYDPDIEPGVEDALQYHWSCMAVVTVSDAHLLPVTIDCVSCSVRSSANHISYNAPVILSGRCGQCDDQAQYKWRAHDQSGLSLVLDEVTTKGKYSRLVVRSGILQPGQSYYFALDVAQPHSGERGSAVLMIQTNNPPHGGLCDLSPESDIQLLETKVTYNCSGWQDDKSRVSQLIYTFQVALCQLISTVCPVLTLYRGTRSTFSTLVPVGSPGQRETVSVIRVILLVENHSGAKSVALNRTLTVENPAVNEAASQWLRNKSQTELWALVQHGNPQEIIPYCIALTSKLNQMDFEWTAEELMDRREIRGNVTEALASLPVSTLLDVDQISATLSQSVAVPSELVRETSQKNVLETVGKMIHVIEKEMDPAVLSAADTGRNILNVIGSTLAAASESSSGFYPAYSGTLQGASVISLSALSHAGALMRTLMRSYVSGEVPFLLSTNYITSVGFQGDPSDLLCQSNQITRQSSFPDKSKASHHCQFTMPSSLIAHLENTESEVVQVLFGLDKLLDDNALLEGANPPISTTLVAMELSTPQGQPIPVVGLDPEQAIQVALPNKYSLDHGNERVGEDGNGTCLTVTLPTKGQLNFTVKVPDSLDENAGLYIAFKFTLAPGAAPLPVGHVKIEASSAVPRTNASQNSLMREWALTLSHLASSSEETIFLSPLSLCQYYNVKERRWSREGLQPLEGSTLRTALCLTQHLTMFGASLFVHPGAVVLLPPSGEPVRNMVVGIICAALVLIHLLVGLIAHKLDHLDSLRLIQVPLCGRPGLYHYRVLVKTGWRPGAGTTAHVGISLYGLKKSGSHHLQRDGAFQRGSLDQFHVETDDNMGEVWKIRIWHDNTGLDPSWYVQHVVVWDPQTDHMFFFLLDDWLSVDNETTSTVEKEVLASCPEELTLFKRVFTSQLIFGMVDRHLWLSLLERPPHSCFTRGQRVTCGALMLHLYLALGALWYGAVGTVGHSGPISAHLLANVETVAVGMTVAVLVFPLQCFLCFLFRKAHSRVTVDMSVPPSPVCHSVEMDVFLGQSEFSCPTFLSLPDSSGRVTDSPSSLPESKALDSSILDFWAASGLAPKKYEAHQEDGIVAWPSCDSLLSLPVGSSPSKPALAPDPCKASSARQLKRKKALMQLHLTPHKSPDMNSNRVQVHSHNLTTLLTLSEEDLLMSIEAADDTADAKNSNSDSGRDSPRTTSSVSTMRSTSCSSWSEHSEDNSQYGTGLYECPSVDSMASTFLPSTSPDSTCSFYTTRIGVARSQPGRLLPRWALRVIYPLLALLLGACLAVMGLYGSCFSRTVVLMWLVSALSAFLTSAVLLEPLKVCVLALIYTVLWRPVDPEVEEQLAQEATVVRPFGEQSGKVRPPCGYGLLQAKEEARKVRALQSNMRQCVWQLLFLLLVLMVNYQDATEQRQARLLHSTIKQRLHASPLGFPNLTSLKDWFDTELWINHTLVPHLHQNPSLRLVGLPQLQYTHALGSQAVHLQSNNSGTIPELLTALHTAGRSRKQFEALSIEFTQYHRESALFLCVCIKLEQTRTQAITSCLSIHPLLIPLSVSGLDLQTALPILLLISALLTVLGELWSVATERTQYLHQCRHWFQLLLAFLLLTTAILQLRFLSCASSCVSQVKNNILKILTAGNLTVCAEVGCNRQSVAQSLEGAAGSGCPTTAADAALHSPWECVEGFLSVQDTSVSVLSFLHGRIVLQKICQVHPILGPLYGLLLMGGGVWVLARLCGAVLIHTYRAEQAELFHPTIKPQDYQMVEFFIKRLKLWMGLTKAKQFRHRVKFKGMGIPPSRFSQETCLSTLSSTVSYSRSPSSSSAFSSPRPLSSALSNGSKDSSVSEHGFEVQQYLDSLLPCVTALLSRFDRVNQISEDIYNLEIKLDEVQTRRRKTWMNYEKKSERIFGELGIPTGADEGRITGEVTHRKTSLHHPKLPVSLPSTLQSSVPSVYMFPNTYISYSEFESVAVQPQPASVVHSCEVADPTPGISVLYSKASQFEKFPRRRAWHSGSSHSADAAQRTFQLLEVSPCGNGEENSAFNPRPKSEEGLRRSIGDGIPVKRKAWISEGPETE</sequence>
<feature type="transmembrane region" description="Helical" evidence="10">
    <location>
        <begin position="3209"/>
        <end position="3229"/>
    </location>
</feature>
<feature type="domain" description="PKD" evidence="13">
    <location>
        <begin position="936"/>
        <end position="1005"/>
    </location>
</feature>
<feature type="compositionally biased region" description="Low complexity" evidence="9">
    <location>
        <begin position="3724"/>
        <end position="3744"/>
    </location>
</feature>
<feature type="domain" description="PKD" evidence="13">
    <location>
        <begin position="1376"/>
        <end position="1438"/>
    </location>
</feature>
<protein>
    <submittedName>
        <fullName evidence="17">Polycystin-1</fullName>
    </submittedName>
</protein>
<dbReference type="Pfam" id="PF01477">
    <property type="entry name" value="PLAT"/>
    <property type="match status" value="1"/>
</dbReference>
<feature type="domain" description="REJ" evidence="15">
    <location>
        <begin position="2760"/>
        <end position="2920"/>
    </location>
</feature>
<feature type="region of interest" description="Disordered" evidence="9">
    <location>
        <begin position="3089"/>
        <end position="3129"/>
    </location>
</feature>
<evidence type="ECO:0000256" key="8">
    <source>
        <dbReference type="PROSITE-ProRule" id="PRU00152"/>
    </source>
</evidence>
<dbReference type="InterPro" id="IPR014010">
    <property type="entry name" value="REJ_dom"/>
</dbReference>
<keyword evidence="6 10" id="KW-0472">Membrane</keyword>
<dbReference type="PROSITE" id="PS50095">
    <property type="entry name" value="PLAT"/>
    <property type="match status" value="1"/>
</dbReference>
<evidence type="ECO:0000259" key="13">
    <source>
        <dbReference type="PROSITE" id="PS50093"/>
    </source>
</evidence>
<dbReference type="Gene3D" id="3.10.100.10">
    <property type="entry name" value="Mannose-Binding Protein A, subunit A"/>
    <property type="match status" value="1"/>
</dbReference>
<evidence type="ECO:0000256" key="1">
    <source>
        <dbReference type="ARBA" id="ARBA00004141"/>
    </source>
</evidence>
<dbReference type="PANTHER" id="PTHR46730">
    <property type="entry name" value="POLYCYSTIN-1"/>
    <property type="match status" value="1"/>
</dbReference>
<feature type="domain" description="PLAT" evidence="14">
    <location>
        <begin position="2691"/>
        <end position="2805"/>
    </location>
</feature>
<dbReference type="FunFam" id="2.60.60.20:FF:000012">
    <property type="entry name" value="polycystin-1 isoform X2"/>
    <property type="match status" value="1"/>
</dbReference>
<dbReference type="PROSITE" id="PS51111">
    <property type="entry name" value="REJ"/>
    <property type="match status" value="3"/>
</dbReference>
<feature type="region of interest" description="Disordered" evidence="9">
    <location>
        <begin position="3940"/>
        <end position="3965"/>
    </location>
</feature>
<dbReference type="PROSITE" id="PS50041">
    <property type="entry name" value="C_TYPE_LECTIN_2"/>
    <property type="match status" value="1"/>
</dbReference>
<dbReference type="SMART" id="SM00034">
    <property type="entry name" value="CLECT"/>
    <property type="match status" value="1"/>
</dbReference>
<feature type="domain" description="C-type lectin" evidence="12">
    <location>
        <begin position="39"/>
        <end position="146"/>
    </location>
</feature>
<keyword evidence="16" id="KW-1185">Reference proteome</keyword>
<dbReference type="InterPro" id="IPR001304">
    <property type="entry name" value="C-type_lectin-like"/>
</dbReference>
<feature type="transmembrane region" description="Helical" evidence="10">
    <location>
        <begin position="3474"/>
        <end position="3495"/>
    </location>
</feature>
<dbReference type="InterPro" id="IPR042060">
    <property type="entry name" value="PLAT_polycystin1"/>
</dbReference>
<comment type="subcellular location">
    <subcellularLocation>
        <location evidence="1">Membrane</location>
        <topology evidence="1">Multi-pass membrane protein</topology>
    </subcellularLocation>
</comment>
<feature type="region of interest" description="Disordered" evidence="9">
    <location>
        <begin position="3724"/>
        <end position="3747"/>
    </location>
</feature>
<dbReference type="CTD" id="565697"/>
<dbReference type="Gene3D" id="2.60.40.10">
    <property type="entry name" value="Immunoglobulins"/>
    <property type="match status" value="6"/>
</dbReference>
<dbReference type="InterPro" id="IPR000434">
    <property type="entry name" value="PC1"/>
</dbReference>
<feature type="transmembrane region" description="Helical" evidence="10">
    <location>
        <begin position="2892"/>
        <end position="2914"/>
    </location>
</feature>
<feature type="domain" description="REJ" evidence="15">
    <location>
        <begin position="1950"/>
        <end position="2429"/>
    </location>
</feature>
<dbReference type="GO" id="GO:0005929">
    <property type="term" value="C:cilium"/>
    <property type="evidence" value="ECO:0007669"/>
    <property type="project" value="UniProtKB-ARBA"/>
</dbReference>
<evidence type="ECO:0000313" key="16">
    <source>
        <dbReference type="Proteomes" id="UP000695023"/>
    </source>
</evidence>
<comment type="caution">
    <text evidence="8">Lacks conserved residue(s) required for the propagation of feature annotation.</text>
</comment>
<dbReference type="Pfam" id="PF00059">
    <property type="entry name" value="Lectin_C"/>
    <property type="match status" value="1"/>
</dbReference>
<dbReference type="CDD" id="cd00146">
    <property type="entry name" value="PKD"/>
    <property type="match status" value="5"/>
</dbReference>
<feature type="compositionally biased region" description="Low complexity" evidence="9">
    <location>
        <begin position="3105"/>
        <end position="3122"/>
    </location>
</feature>
<feature type="domain" description="PKD" evidence="13">
    <location>
        <begin position="671"/>
        <end position="751"/>
    </location>
</feature>
<feature type="transmembrane region" description="Helical" evidence="10">
    <location>
        <begin position="2648"/>
        <end position="2668"/>
    </location>
</feature>
<keyword evidence="4" id="KW-0677">Repeat</keyword>
<dbReference type="Pfam" id="PF00801">
    <property type="entry name" value="PKD"/>
    <property type="match status" value="7"/>
</dbReference>
<dbReference type="InterPro" id="IPR001024">
    <property type="entry name" value="PLAT/LH2_dom"/>
</dbReference>
<dbReference type="InterPro" id="IPR035986">
    <property type="entry name" value="PKD_dom_sf"/>
</dbReference>
<evidence type="ECO:0000256" key="10">
    <source>
        <dbReference type="SAM" id="Phobius"/>
    </source>
</evidence>
<evidence type="ECO:0000313" key="17">
    <source>
        <dbReference type="RefSeq" id="XP_005721902.1"/>
    </source>
</evidence>
<dbReference type="PRINTS" id="PR00500">
    <property type="entry name" value="POLYCYSTIN1"/>
</dbReference>
<dbReference type="InterPro" id="IPR036392">
    <property type="entry name" value="PLAT/LH2_dom_sf"/>
</dbReference>
<dbReference type="CDD" id="cd01752">
    <property type="entry name" value="PLAT_polycystin"/>
    <property type="match status" value="1"/>
</dbReference>
<feature type="domain" description="PKD" evidence="13">
    <location>
        <begin position="860"/>
        <end position="914"/>
    </location>
</feature>
<dbReference type="InterPro" id="IPR016187">
    <property type="entry name" value="CTDL_fold"/>
</dbReference>
<evidence type="ECO:0000256" key="3">
    <source>
        <dbReference type="ARBA" id="ARBA00022692"/>
    </source>
</evidence>
<reference evidence="17" key="1">
    <citation type="submission" date="2025-08" db="UniProtKB">
        <authorList>
            <consortium name="RefSeq"/>
        </authorList>
    </citation>
    <scope>IDENTIFICATION</scope>
</reference>
<dbReference type="SMART" id="SM00303">
    <property type="entry name" value="GPS"/>
    <property type="match status" value="1"/>
</dbReference>
<feature type="domain" description="PKD" evidence="13">
    <location>
        <begin position="1117"/>
        <end position="1177"/>
    </location>
</feature>
<feature type="compositionally biased region" description="Basic and acidic residues" evidence="9">
    <location>
        <begin position="3954"/>
        <end position="3964"/>
    </location>
</feature>
<evidence type="ECO:0000256" key="4">
    <source>
        <dbReference type="ARBA" id="ARBA00022737"/>
    </source>
</evidence>
<dbReference type="InterPro" id="IPR022409">
    <property type="entry name" value="PKD/Chitinase_dom"/>
</dbReference>
<evidence type="ECO:0000259" key="12">
    <source>
        <dbReference type="PROSITE" id="PS50041"/>
    </source>
</evidence>
<feature type="domain" description="PKD" evidence="13">
    <location>
        <begin position="765"/>
        <end position="837"/>
    </location>
</feature>
<gene>
    <name evidence="17" type="primary">pkd1b</name>
</gene>
<evidence type="ECO:0000256" key="7">
    <source>
        <dbReference type="ARBA" id="ARBA00023180"/>
    </source>
</evidence>
<dbReference type="InterPro" id="IPR016186">
    <property type="entry name" value="C-type_lectin-like/link_sf"/>
</dbReference>
<dbReference type="SMART" id="SM00089">
    <property type="entry name" value="PKD"/>
    <property type="match status" value="11"/>
</dbReference>
<dbReference type="PROSITE" id="PS50093">
    <property type="entry name" value="PKD"/>
    <property type="match status" value="7"/>
</dbReference>
<evidence type="ECO:0000256" key="9">
    <source>
        <dbReference type="SAM" id="MobiDB-lite"/>
    </source>
</evidence>
<feature type="transmembrane region" description="Helical" evidence="10">
    <location>
        <begin position="3179"/>
        <end position="3203"/>
    </location>
</feature>
<keyword evidence="5 10" id="KW-1133">Transmembrane helix</keyword>
<feature type="transmembrane region" description="Helical" evidence="10">
    <location>
        <begin position="2852"/>
        <end position="2872"/>
    </location>
</feature>
<feature type="domain" description="PKD" evidence="13">
    <location>
        <begin position="1726"/>
        <end position="1781"/>
    </location>
</feature>
<dbReference type="GO" id="GO:0005261">
    <property type="term" value="F:monoatomic cation channel activity"/>
    <property type="evidence" value="ECO:0007669"/>
    <property type="project" value="TreeGrafter"/>
</dbReference>
<dbReference type="PANTHER" id="PTHR46730:SF2">
    <property type="entry name" value="POLYCYSTIN-1 ISOFORM X1"/>
    <property type="match status" value="1"/>
</dbReference>
<organism evidence="16 17">
    <name type="scientific">Pundamilia nyererei</name>
    <dbReference type="NCBI Taxonomy" id="303518"/>
    <lineage>
        <taxon>Eukaryota</taxon>
        <taxon>Metazoa</taxon>
        <taxon>Chordata</taxon>
        <taxon>Craniata</taxon>
        <taxon>Vertebrata</taxon>
        <taxon>Euteleostomi</taxon>
        <taxon>Actinopterygii</taxon>
        <taxon>Neopterygii</taxon>
        <taxon>Teleostei</taxon>
        <taxon>Neoteleostei</taxon>
        <taxon>Acanthomorphata</taxon>
        <taxon>Ovalentaria</taxon>
        <taxon>Cichlomorphae</taxon>
        <taxon>Cichliformes</taxon>
        <taxon>Cichlidae</taxon>
        <taxon>African cichlids</taxon>
        <taxon>Pseudocrenilabrinae</taxon>
        <taxon>Haplochromini</taxon>
        <taxon>Pundamilia</taxon>
    </lineage>
</organism>
<keyword evidence="3 10" id="KW-0812">Transmembrane</keyword>
<dbReference type="InterPro" id="IPR013783">
    <property type="entry name" value="Ig-like_fold"/>
</dbReference>
<evidence type="ECO:0000256" key="5">
    <source>
        <dbReference type="ARBA" id="ARBA00022989"/>
    </source>
</evidence>
<dbReference type="InterPro" id="IPR000601">
    <property type="entry name" value="PKD_dom"/>
</dbReference>
<keyword evidence="11" id="KW-0732">Signal</keyword>